<evidence type="ECO:0008006" key="3">
    <source>
        <dbReference type="Google" id="ProtNLM"/>
    </source>
</evidence>
<comment type="caution">
    <text evidence="1">The sequence shown here is derived from an EMBL/GenBank/DDBJ whole genome shotgun (WGS) entry which is preliminary data.</text>
</comment>
<protein>
    <recommendedName>
        <fullName evidence="3">Bacteriocin-protection protein, YdeI/OmpD-associated family</fullName>
    </recommendedName>
</protein>
<sequence>MAGVADESTFETRAFATPADFDAWLATEHDRAPGLFLKIAKKSAGIPSLTAAEAVEVALCHGWIDGRGNRVDDDWFTVRYTPRRPKSVWSQKNVATVARLIADGRMRPAGLAAVEAAQADGRWDRAYAGPATITVPDDLAAALAASPAAQEAFAGLDGANRYAVLWRVHTAATPQTRAKRIAACVQLLAEGRRIHD</sequence>
<dbReference type="Proteomes" id="UP000029713">
    <property type="component" value="Unassembled WGS sequence"/>
</dbReference>
<accession>A0A098Y861</accession>
<dbReference type="EMBL" id="JPMX01000044">
    <property type="protein sequence ID" value="KGH46637.1"/>
    <property type="molecule type" value="Genomic_DNA"/>
</dbReference>
<keyword evidence="2" id="KW-1185">Reference proteome</keyword>
<dbReference type="STRING" id="1522368.IN07_11590"/>
<evidence type="ECO:0000313" key="2">
    <source>
        <dbReference type="Proteomes" id="UP000029713"/>
    </source>
</evidence>
<evidence type="ECO:0000313" key="1">
    <source>
        <dbReference type="EMBL" id="KGH46637.1"/>
    </source>
</evidence>
<proteinExistence type="predicted"/>
<name>A0A098Y861_9ACTN</name>
<dbReference type="Pfam" id="PF13376">
    <property type="entry name" value="OmdA"/>
    <property type="match status" value="1"/>
</dbReference>
<dbReference type="AlphaFoldDB" id="A0A098Y861"/>
<gene>
    <name evidence="1" type="ORF">IN07_11590</name>
</gene>
<reference evidence="1 2" key="1">
    <citation type="submission" date="2014-07" db="EMBL/GenBank/DDBJ databases">
        <title>Biosystematic studies on Modestobacter strains isolated from extreme hyper-arid desert soil and from historic building.</title>
        <authorList>
            <person name="Bukarasam K."/>
            <person name="Bull A."/>
            <person name="Girard G."/>
            <person name="van Wezel G."/>
            <person name="Goodfellow M."/>
        </authorList>
    </citation>
    <scope>NUCLEOTIDE SEQUENCE [LARGE SCALE GENOMIC DNA]</scope>
    <source>
        <strain evidence="1 2">KNN45-2b</strain>
    </source>
</reference>
<organism evidence="1 2">
    <name type="scientific">Modestobacter caceresii</name>
    <dbReference type="NCBI Taxonomy" id="1522368"/>
    <lineage>
        <taxon>Bacteria</taxon>
        <taxon>Bacillati</taxon>
        <taxon>Actinomycetota</taxon>
        <taxon>Actinomycetes</taxon>
        <taxon>Geodermatophilales</taxon>
        <taxon>Geodermatophilaceae</taxon>
        <taxon>Modestobacter</taxon>
    </lineage>
</organism>